<evidence type="ECO:0000256" key="4">
    <source>
        <dbReference type="ARBA" id="ARBA00022475"/>
    </source>
</evidence>
<sequence length="354" mass="38393">MKILDRYLAWAVIGGTLLTLGVLLPLLGVVILADELDAIGVERYGLAEALLFMLLSLPRYAYQIFPIATLIGALIGLGSLASRSELVAMRAAGISVWRIVRAGLLGGLLLAMIAVLLGEVVAPLAEQRGVELRRQALSGNVAQRTPDGFWAIDDGSYVNIREIRSGTSLRDIFIYRVDPAQGTLIATHAAGARYRDGQWMLEEIARSRVSAAGVEVERIARAGWDSMLDPGLLKVVVADPHALPVWGLYKYIRFMSINKQDSGVYEVAFWGKVVHPVLTLSMILIATPLLLGSSRSTGMGRRILVGVLIGILYYLVSRTFAYLALLFGMNPFLAAIAPPLLFISGALLLLRRVG</sequence>
<keyword evidence="11" id="KW-1185">Reference proteome</keyword>
<dbReference type="GO" id="GO:0015920">
    <property type="term" value="P:lipopolysaccharide transport"/>
    <property type="evidence" value="ECO:0007669"/>
    <property type="project" value="TreeGrafter"/>
</dbReference>
<name>I3Y9W0_THIV6</name>
<evidence type="ECO:0000256" key="1">
    <source>
        <dbReference type="ARBA" id="ARBA00002265"/>
    </source>
</evidence>
<gene>
    <name evidence="10" type="ordered locus">Thivi_1806</name>
</gene>
<feature type="transmembrane region" description="Helical" evidence="9">
    <location>
        <begin position="60"/>
        <end position="81"/>
    </location>
</feature>
<dbReference type="Pfam" id="PF03739">
    <property type="entry name" value="LptF_LptG"/>
    <property type="match status" value="1"/>
</dbReference>
<evidence type="ECO:0000313" key="11">
    <source>
        <dbReference type="Proteomes" id="UP000006062"/>
    </source>
</evidence>
<evidence type="ECO:0000256" key="7">
    <source>
        <dbReference type="ARBA" id="ARBA00023136"/>
    </source>
</evidence>
<comment type="function">
    <text evidence="1">Part of the ABC transporter complex LptBFG involved in the translocation of lipopolysaccharide (LPS) from the inner membrane to the outer membrane.</text>
</comment>
<evidence type="ECO:0000256" key="2">
    <source>
        <dbReference type="ARBA" id="ARBA00004651"/>
    </source>
</evidence>
<comment type="similarity">
    <text evidence="3">Belongs to the LptF/LptG family.</text>
</comment>
<dbReference type="PANTHER" id="PTHR33529:SF2">
    <property type="entry name" value="LIPOPOLYSACCHARIDE EXPORT SYSTEM PERMEASE PROTEIN LPTG"/>
    <property type="match status" value="1"/>
</dbReference>
<evidence type="ECO:0000256" key="3">
    <source>
        <dbReference type="ARBA" id="ARBA00007725"/>
    </source>
</evidence>
<evidence type="ECO:0000256" key="5">
    <source>
        <dbReference type="ARBA" id="ARBA00022692"/>
    </source>
</evidence>
<dbReference type="InterPro" id="IPR030923">
    <property type="entry name" value="LptG"/>
</dbReference>
<dbReference type="InterPro" id="IPR005495">
    <property type="entry name" value="LptG/LptF_permease"/>
</dbReference>
<dbReference type="eggNOG" id="COG0795">
    <property type="taxonomic scope" value="Bacteria"/>
</dbReference>
<proteinExistence type="inferred from homology"/>
<keyword evidence="5 9" id="KW-0812">Transmembrane</keyword>
<comment type="subcellular location">
    <subcellularLocation>
        <location evidence="2">Cell membrane</location>
        <topology evidence="2">Multi-pass membrane protein</topology>
    </subcellularLocation>
</comment>
<dbReference type="GO" id="GO:0043190">
    <property type="term" value="C:ATP-binding cassette (ABC) transporter complex"/>
    <property type="evidence" value="ECO:0007669"/>
    <property type="project" value="InterPro"/>
</dbReference>
<evidence type="ECO:0000256" key="8">
    <source>
        <dbReference type="ARBA" id="ARBA00026081"/>
    </source>
</evidence>
<reference evidence="10 11" key="1">
    <citation type="submission" date="2012-06" db="EMBL/GenBank/DDBJ databases">
        <title>Complete sequence of Thiocystis violascens DSM 198.</title>
        <authorList>
            <consortium name="US DOE Joint Genome Institute"/>
            <person name="Lucas S."/>
            <person name="Han J."/>
            <person name="Lapidus A."/>
            <person name="Cheng J.-F."/>
            <person name="Goodwin L."/>
            <person name="Pitluck S."/>
            <person name="Peters L."/>
            <person name="Ovchinnikova G."/>
            <person name="Teshima H."/>
            <person name="Detter J.C."/>
            <person name="Han C."/>
            <person name="Tapia R."/>
            <person name="Land M."/>
            <person name="Hauser L."/>
            <person name="Kyrpides N."/>
            <person name="Ivanova N."/>
            <person name="Pagani I."/>
            <person name="Vogl K."/>
            <person name="Liu Z."/>
            <person name="Frigaard N.-U."/>
            <person name="Bryant D."/>
            <person name="Woyke T."/>
        </authorList>
    </citation>
    <scope>NUCLEOTIDE SEQUENCE [LARGE SCALE GENOMIC DNA]</scope>
    <source>
        <strain evidence="11">ATCC 17096 / DSM 198 / 6111</strain>
    </source>
</reference>
<feature type="transmembrane region" description="Helical" evidence="9">
    <location>
        <begin position="102"/>
        <end position="125"/>
    </location>
</feature>
<dbReference type="STRING" id="765911.Thivi_1806"/>
<organism evidence="10 11">
    <name type="scientific">Thiocystis violascens (strain ATCC 17096 / DSM 198 / 6111)</name>
    <name type="common">Chromatium violascens</name>
    <dbReference type="NCBI Taxonomy" id="765911"/>
    <lineage>
        <taxon>Bacteria</taxon>
        <taxon>Pseudomonadati</taxon>
        <taxon>Pseudomonadota</taxon>
        <taxon>Gammaproteobacteria</taxon>
        <taxon>Chromatiales</taxon>
        <taxon>Chromatiaceae</taxon>
        <taxon>Thiocystis</taxon>
    </lineage>
</organism>
<keyword evidence="7 9" id="KW-0472">Membrane</keyword>
<protein>
    <submittedName>
        <fullName evidence="10">Putative permease</fullName>
    </submittedName>
</protein>
<accession>I3Y9W0</accession>
<dbReference type="RefSeq" id="WP_014778238.1">
    <property type="nucleotide sequence ID" value="NC_018012.1"/>
</dbReference>
<dbReference type="EMBL" id="CP003154">
    <property type="protein sequence ID" value="AFL73778.1"/>
    <property type="molecule type" value="Genomic_DNA"/>
</dbReference>
<feature type="transmembrane region" description="Helical" evidence="9">
    <location>
        <begin position="303"/>
        <end position="325"/>
    </location>
</feature>
<keyword evidence="4" id="KW-1003">Cell membrane</keyword>
<evidence type="ECO:0000313" key="10">
    <source>
        <dbReference type="EMBL" id="AFL73778.1"/>
    </source>
</evidence>
<dbReference type="GO" id="GO:0055085">
    <property type="term" value="P:transmembrane transport"/>
    <property type="evidence" value="ECO:0007669"/>
    <property type="project" value="InterPro"/>
</dbReference>
<dbReference type="Proteomes" id="UP000006062">
    <property type="component" value="Chromosome"/>
</dbReference>
<dbReference type="NCBIfam" id="TIGR04408">
    <property type="entry name" value="LptG_lptG"/>
    <property type="match status" value="1"/>
</dbReference>
<evidence type="ECO:0000256" key="9">
    <source>
        <dbReference type="SAM" id="Phobius"/>
    </source>
</evidence>
<dbReference type="OrthoDB" id="9776227at2"/>
<dbReference type="AlphaFoldDB" id="I3Y9W0"/>
<dbReference type="PANTHER" id="PTHR33529">
    <property type="entry name" value="SLR0882 PROTEIN-RELATED"/>
    <property type="match status" value="1"/>
</dbReference>
<dbReference type="HOGENOM" id="CLU_028799_1_1_6"/>
<feature type="transmembrane region" description="Helical" evidence="9">
    <location>
        <begin position="331"/>
        <end position="350"/>
    </location>
</feature>
<dbReference type="KEGG" id="tvi:Thivi_1806"/>
<feature type="transmembrane region" description="Helical" evidence="9">
    <location>
        <begin position="7"/>
        <end position="33"/>
    </location>
</feature>
<evidence type="ECO:0000256" key="6">
    <source>
        <dbReference type="ARBA" id="ARBA00022989"/>
    </source>
</evidence>
<feature type="transmembrane region" description="Helical" evidence="9">
    <location>
        <begin position="273"/>
        <end position="291"/>
    </location>
</feature>
<keyword evidence="6 9" id="KW-1133">Transmembrane helix</keyword>
<comment type="subunit">
    <text evidence="8">Component of the lipopolysaccharide transport and assembly complex. The LptBFG transporter is composed of two ATP-binding proteins (LptB) and two transmembrane proteins (LptF and LptG).</text>
</comment>